<evidence type="ECO:0000256" key="2">
    <source>
        <dbReference type="ARBA" id="ARBA00022771"/>
    </source>
</evidence>
<dbReference type="SMART" id="SM00249">
    <property type="entry name" value="PHD"/>
    <property type="match status" value="3"/>
</dbReference>
<dbReference type="CDD" id="cd15561">
    <property type="entry name" value="PHD1_PHF14"/>
    <property type="match status" value="2"/>
</dbReference>
<protein>
    <submittedName>
        <fullName evidence="8">PHD-type domain-containing protein</fullName>
    </submittedName>
</protein>
<dbReference type="Gene3D" id="3.30.40.10">
    <property type="entry name" value="Zinc/RING finger domain, C3HC4 (zinc finger)"/>
    <property type="match status" value="3"/>
</dbReference>
<dbReference type="Pfam" id="PF00628">
    <property type="entry name" value="PHD"/>
    <property type="match status" value="1"/>
</dbReference>
<dbReference type="InterPro" id="IPR019786">
    <property type="entry name" value="Zinc_finger_PHD-type_CS"/>
</dbReference>
<dbReference type="InterPro" id="IPR019787">
    <property type="entry name" value="Znf_PHD-finger"/>
</dbReference>
<evidence type="ECO:0000256" key="4">
    <source>
        <dbReference type="PROSITE-ProRule" id="PRU00146"/>
    </source>
</evidence>
<dbReference type="WBParaSite" id="ACRNAN_scaffold3833.g29050.t1">
    <property type="protein sequence ID" value="ACRNAN_scaffold3833.g29050.t1"/>
    <property type="gene ID" value="ACRNAN_scaffold3833.g29050"/>
</dbReference>
<name>A0A914DTP1_9BILA</name>
<organism evidence="7 8">
    <name type="scientific">Acrobeloides nanus</name>
    <dbReference type="NCBI Taxonomy" id="290746"/>
    <lineage>
        <taxon>Eukaryota</taxon>
        <taxon>Metazoa</taxon>
        <taxon>Ecdysozoa</taxon>
        <taxon>Nematoda</taxon>
        <taxon>Chromadorea</taxon>
        <taxon>Rhabditida</taxon>
        <taxon>Tylenchina</taxon>
        <taxon>Cephalobomorpha</taxon>
        <taxon>Cephaloboidea</taxon>
        <taxon>Cephalobidae</taxon>
        <taxon>Acrobeloides</taxon>
    </lineage>
</organism>
<keyword evidence="7" id="KW-1185">Reference proteome</keyword>
<dbReference type="Pfam" id="PF13771">
    <property type="entry name" value="zf-HC5HC2H"/>
    <property type="match status" value="1"/>
</dbReference>
<feature type="compositionally biased region" description="Basic and acidic residues" evidence="5">
    <location>
        <begin position="426"/>
        <end position="445"/>
    </location>
</feature>
<keyword evidence="1" id="KW-0479">Metal-binding</keyword>
<dbReference type="PROSITE" id="PS50016">
    <property type="entry name" value="ZF_PHD_2"/>
    <property type="match status" value="1"/>
</dbReference>
<sequence length="593" mass="67908">MGEVYPSIFLKLFVKTAGRCASAAYYIEVELEENFLYITRPPGKRQVKPNFEYLNALAGGVDESDEEFHGPESQWEAMKRIILARMKVEVMMKKKMNEEAYFKAGILKSSSSIHATQFLCSICLNLRESMKNDPVIQCDKCGVAVHEICYMVEDFNEVESQDSSATTEPWFCEPCLFVLAEPPFCELCPNRYGAFKRADVGGQWVHLACALYTPARTGITTQCEAAMCKNYYHITCAQKLGLLINAENNEQNYHDLPPLYLLCKKHSNSDYTRTKREAYARLVQQEENRFVTMKRHLLDGRELRKKERQKENYIKRMQSFEGSTIIWPDHDEKEKRGRLIQTSARFLESFAEKAELAGVEKNDFEKAFAWIPTEQLPIMPPAFTDEFFRFYNHRETNVIPEEETRLSDAKKKRDVVLKEQRQLEQAIKESNEKSPGKRQHADVNKLRSRKLHHLSTRPPGKRQVKPNFEYLNALAGGEDESDEEFHGPEGSVGTGILKPGSSIQATQLLCSICLNLRESMKNDPVIQCDKCGVAVHESCYMVEDFDEVESQDSSATTELCFCEPCLFGFAEPLFCELCPNRYGAFKREDVGGQ</sequence>
<dbReference type="InterPro" id="IPR001965">
    <property type="entry name" value="Znf_PHD"/>
</dbReference>
<evidence type="ECO:0000259" key="6">
    <source>
        <dbReference type="PROSITE" id="PS50016"/>
    </source>
</evidence>
<dbReference type="InterPro" id="IPR013083">
    <property type="entry name" value="Znf_RING/FYVE/PHD"/>
</dbReference>
<reference evidence="8" key="1">
    <citation type="submission" date="2022-11" db="UniProtKB">
        <authorList>
            <consortium name="WormBaseParasite"/>
        </authorList>
    </citation>
    <scope>IDENTIFICATION</scope>
</reference>
<feature type="compositionally biased region" description="Basic residues" evidence="5">
    <location>
        <begin position="446"/>
        <end position="464"/>
    </location>
</feature>
<dbReference type="InterPro" id="IPR050701">
    <property type="entry name" value="Histone_Mod_Regulator"/>
</dbReference>
<dbReference type="Proteomes" id="UP000887540">
    <property type="component" value="Unplaced"/>
</dbReference>
<feature type="region of interest" description="Disordered" evidence="5">
    <location>
        <begin position="426"/>
        <end position="466"/>
    </location>
</feature>
<dbReference type="SUPFAM" id="SSF57903">
    <property type="entry name" value="FYVE/PHD zinc finger"/>
    <property type="match status" value="2"/>
</dbReference>
<dbReference type="AlphaFoldDB" id="A0A914DTP1"/>
<dbReference type="GO" id="GO:0006357">
    <property type="term" value="P:regulation of transcription by RNA polymerase II"/>
    <property type="evidence" value="ECO:0007669"/>
    <property type="project" value="TreeGrafter"/>
</dbReference>
<dbReference type="GO" id="GO:0008270">
    <property type="term" value="F:zinc ion binding"/>
    <property type="evidence" value="ECO:0007669"/>
    <property type="project" value="UniProtKB-KW"/>
</dbReference>
<keyword evidence="3" id="KW-0862">Zinc</keyword>
<evidence type="ECO:0000256" key="3">
    <source>
        <dbReference type="ARBA" id="ARBA00022833"/>
    </source>
</evidence>
<evidence type="ECO:0000256" key="5">
    <source>
        <dbReference type="SAM" id="MobiDB-lite"/>
    </source>
</evidence>
<dbReference type="PANTHER" id="PTHR13793">
    <property type="entry name" value="PHD FINGER PROTEINS"/>
    <property type="match status" value="1"/>
</dbReference>
<proteinExistence type="predicted"/>
<dbReference type="PANTHER" id="PTHR13793:SF158">
    <property type="entry name" value="PHD-TYPE DOMAIN-CONTAINING PROTEIN"/>
    <property type="match status" value="1"/>
</dbReference>
<evidence type="ECO:0000313" key="7">
    <source>
        <dbReference type="Proteomes" id="UP000887540"/>
    </source>
</evidence>
<accession>A0A914DTP1</accession>
<evidence type="ECO:0000256" key="1">
    <source>
        <dbReference type="ARBA" id="ARBA00022723"/>
    </source>
</evidence>
<keyword evidence="2 4" id="KW-0863">Zinc-finger</keyword>
<dbReference type="PROSITE" id="PS01359">
    <property type="entry name" value="ZF_PHD_1"/>
    <property type="match status" value="2"/>
</dbReference>
<feature type="domain" description="PHD-type" evidence="6">
    <location>
        <begin position="117"/>
        <end position="178"/>
    </location>
</feature>
<dbReference type="InterPro" id="IPR011011">
    <property type="entry name" value="Znf_FYVE_PHD"/>
</dbReference>
<evidence type="ECO:0000313" key="8">
    <source>
        <dbReference type="WBParaSite" id="ACRNAN_scaffold3833.g29050.t1"/>
    </source>
</evidence>